<evidence type="ECO:0000256" key="5">
    <source>
        <dbReference type="ARBA" id="ARBA00022801"/>
    </source>
</evidence>
<organism evidence="10 11">
    <name type="scientific">Pseudomonas gingeri</name>
    <dbReference type="NCBI Taxonomy" id="117681"/>
    <lineage>
        <taxon>Bacteria</taxon>
        <taxon>Pseudomonadati</taxon>
        <taxon>Pseudomonadota</taxon>
        <taxon>Gammaproteobacteria</taxon>
        <taxon>Pseudomonadales</taxon>
        <taxon>Pseudomonadaceae</taxon>
        <taxon>Pseudomonas</taxon>
    </lineage>
</organism>
<evidence type="ECO:0000256" key="1">
    <source>
        <dbReference type="ARBA" id="ARBA00001946"/>
    </source>
</evidence>
<dbReference type="EMBL" id="JACAQA010000041">
    <property type="protein sequence ID" value="NWB89092.1"/>
    <property type="molecule type" value="Genomic_DNA"/>
</dbReference>
<dbReference type="InterPro" id="IPR029060">
    <property type="entry name" value="PIN-like_dom_sf"/>
</dbReference>
<keyword evidence="2 8" id="KW-1277">Toxin-antitoxin system</keyword>
<evidence type="ECO:0000313" key="11">
    <source>
        <dbReference type="Proteomes" id="UP000522864"/>
    </source>
</evidence>
<dbReference type="Pfam" id="PF01850">
    <property type="entry name" value="PIN"/>
    <property type="match status" value="1"/>
</dbReference>
<keyword evidence="6 8" id="KW-0460">Magnesium</keyword>
<gene>
    <name evidence="8" type="primary">vapC</name>
    <name evidence="10" type="ORF">HX830_29940</name>
</gene>
<protein>
    <recommendedName>
        <fullName evidence="8">Ribonuclease VapC</fullName>
        <shortName evidence="8">RNase VapC</shortName>
        <ecNumber evidence="8">3.1.-.-</ecNumber>
    </recommendedName>
    <alternativeName>
        <fullName evidence="8">Toxin VapC</fullName>
    </alternativeName>
</protein>
<evidence type="ECO:0000313" key="10">
    <source>
        <dbReference type="EMBL" id="NWB89092.1"/>
    </source>
</evidence>
<dbReference type="PANTHER" id="PTHR33653">
    <property type="entry name" value="RIBONUCLEASE VAPC2"/>
    <property type="match status" value="1"/>
</dbReference>
<comment type="similarity">
    <text evidence="7 8">Belongs to the PINc/VapC protein family.</text>
</comment>
<feature type="binding site" evidence="8">
    <location>
        <position position="100"/>
    </location>
    <ligand>
        <name>Mg(2+)</name>
        <dbReference type="ChEBI" id="CHEBI:18420"/>
    </ligand>
</feature>
<comment type="cofactor">
    <cofactor evidence="1 8">
        <name>Mg(2+)</name>
        <dbReference type="ChEBI" id="CHEBI:18420"/>
    </cofactor>
</comment>
<proteinExistence type="inferred from homology"/>
<reference evidence="10 11" key="1">
    <citation type="submission" date="2020-04" db="EMBL/GenBank/DDBJ databases">
        <title>Molecular characterization of pseudomonads from Agaricus bisporus reveal novel blotch 2 pathogens in Western Europe.</title>
        <authorList>
            <person name="Taparia T."/>
            <person name="Krijger M."/>
            <person name="Haynes E."/>
            <person name="Elpinstone J.G."/>
            <person name="Noble R."/>
            <person name="Van Der Wolf J."/>
        </authorList>
    </citation>
    <scope>NUCLEOTIDE SEQUENCE [LARGE SCALE GENOMIC DNA]</scope>
    <source>
        <strain evidence="10 11">G9001</strain>
    </source>
</reference>
<evidence type="ECO:0000256" key="3">
    <source>
        <dbReference type="ARBA" id="ARBA00022722"/>
    </source>
</evidence>
<evidence type="ECO:0000256" key="4">
    <source>
        <dbReference type="ARBA" id="ARBA00022723"/>
    </source>
</evidence>
<dbReference type="CDD" id="cd18735">
    <property type="entry name" value="PIN_HiVapC1-like"/>
    <property type="match status" value="1"/>
</dbReference>
<dbReference type="SUPFAM" id="SSF88723">
    <property type="entry name" value="PIN domain-like"/>
    <property type="match status" value="1"/>
</dbReference>
<dbReference type="InterPro" id="IPR002716">
    <property type="entry name" value="PIN_dom"/>
</dbReference>
<evidence type="ECO:0000256" key="2">
    <source>
        <dbReference type="ARBA" id="ARBA00022649"/>
    </source>
</evidence>
<dbReference type="GO" id="GO:0016787">
    <property type="term" value="F:hydrolase activity"/>
    <property type="evidence" value="ECO:0007669"/>
    <property type="project" value="UniProtKB-KW"/>
</dbReference>
<keyword evidence="8" id="KW-0800">Toxin</keyword>
<keyword evidence="3 8" id="KW-0540">Nuclease</keyword>
<evidence type="ECO:0000256" key="6">
    <source>
        <dbReference type="ARBA" id="ARBA00022842"/>
    </source>
</evidence>
<dbReference type="PANTHER" id="PTHR33653:SF1">
    <property type="entry name" value="RIBONUCLEASE VAPC2"/>
    <property type="match status" value="1"/>
</dbReference>
<dbReference type="AlphaFoldDB" id="A0A7Y7WX36"/>
<dbReference type="GO" id="GO:0000287">
    <property type="term" value="F:magnesium ion binding"/>
    <property type="evidence" value="ECO:0007669"/>
    <property type="project" value="UniProtKB-UniRule"/>
</dbReference>
<dbReference type="RefSeq" id="WP_152741801.1">
    <property type="nucleotide sequence ID" value="NZ_JACAQA010000041.1"/>
</dbReference>
<dbReference type="HAMAP" id="MF_00265">
    <property type="entry name" value="VapC_Nob1"/>
    <property type="match status" value="1"/>
</dbReference>
<dbReference type="InterPro" id="IPR050556">
    <property type="entry name" value="Type_II_TA_system_RNase"/>
</dbReference>
<dbReference type="Proteomes" id="UP000522864">
    <property type="component" value="Unassembled WGS sequence"/>
</dbReference>
<comment type="caution">
    <text evidence="10">The sequence shown here is derived from an EMBL/GenBank/DDBJ whole genome shotgun (WGS) entry which is preliminary data.</text>
</comment>
<evidence type="ECO:0000256" key="7">
    <source>
        <dbReference type="ARBA" id="ARBA00038093"/>
    </source>
</evidence>
<dbReference type="Gene3D" id="3.40.50.1010">
    <property type="entry name" value="5'-nuclease"/>
    <property type="match status" value="1"/>
</dbReference>
<dbReference type="GO" id="GO:0090729">
    <property type="term" value="F:toxin activity"/>
    <property type="evidence" value="ECO:0007669"/>
    <property type="project" value="UniProtKB-KW"/>
</dbReference>
<evidence type="ECO:0000259" key="9">
    <source>
        <dbReference type="Pfam" id="PF01850"/>
    </source>
</evidence>
<dbReference type="InterPro" id="IPR022907">
    <property type="entry name" value="VapC_family"/>
</dbReference>
<comment type="function">
    <text evidence="8">Toxic component of a toxin-antitoxin (TA) system. An RNase.</text>
</comment>
<feature type="domain" description="PIN" evidence="9">
    <location>
        <begin position="5"/>
        <end position="127"/>
    </location>
</feature>
<evidence type="ECO:0000256" key="8">
    <source>
        <dbReference type="HAMAP-Rule" id="MF_00265"/>
    </source>
</evidence>
<sequence length="136" mass="15387">MSVRYLLDTNICIYIAKHNPPEVRERFARHRASELAMSVITLGELRFGAEKSQAKERSLAVLHQLESLIQVVPLEEGTGEHYGQIRAQLQACGRVIGNNDLWLAAHARSNGWILVSNNLREFDRVPGLQVENWIEG</sequence>
<keyword evidence="5 8" id="KW-0378">Hydrolase</keyword>
<name>A0A7Y7WX36_9PSED</name>
<dbReference type="GO" id="GO:0004540">
    <property type="term" value="F:RNA nuclease activity"/>
    <property type="evidence" value="ECO:0007669"/>
    <property type="project" value="InterPro"/>
</dbReference>
<accession>A0A7Y7WX36</accession>
<keyword evidence="4 8" id="KW-0479">Metal-binding</keyword>
<feature type="binding site" evidence="8">
    <location>
        <position position="8"/>
    </location>
    <ligand>
        <name>Mg(2+)</name>
        <dbReference type="ChEBI" id="CHEBI:18420"/>
    </ligand>
</feature>
<dbReference type="EC" id="3.1.-.-" evidence="8"/>